<dbReference type="RefSeq" id="WP_326569168.1">
    <property type="nucleotide sequence ID" value="NZ_CP142149.1"/>
</dbReference>
<dbReference type="EMBL" id="CP142149">
    <property type="protein sequence ID" value="WSE30214.1"/>
    <property type="molecule type" value="Genomic_DNA"/>
</dbReference>
<feature type="signal peptide" evidence="2">
    <location>
        <begin position="1"/>
        <end position="20"/>
    </location>
</feature>
<dbReference type="Pfam" id="PF04205">
    <property type="entry name" value="FMN_bind"/>
    <property type="match status" value="1"/>
</dbReference>
<name>A0ABZ1I9H1_9PSEU</name>
<evidence type="ECO:0000256" key="1">
    <source>
        <dbReference type="SAM" id="MobiDB-lite"/>
    </source>
</evidence>
<dbReference type="Gene3D" id="3.90.1010.20">
    <property type="match status" value="1"/>
</dbReference>
<dbReference type="Proteomes" id="UP001330812">
    <property type="component" value="Chromosome"/>
</dbReference>
<keyword evidence="2" id="KW-0732">Signal</keyword>
<reference evidence="4 5" key="1">
    <citation type="journal article" date="2015" name="Int. J. Syst. Evol. Microbiol.">
        <title>Amycolatopsis rhabdoformis sp. nov., an actinomycete isolated from a tropical forest soil.</title>
        <authorList>
            <person name="Souza W.R."/>
            <person name="Silva R.E."/>
            <person name="Goodfellow M."/>
            <person name="Busarakam K."/>
            <person name="Figueiro F.S."/>
            <person name="Ferreira D."/>
            <person name="Rodrigues-Filho E."/>
            <person name="Moraes L.A.B."/>
            <person name="Zucchi T.D."/>
        </authorList>
    </citation>
    <scope>NUCLEOTIDE SEQUENCE [LARGE SCALE GENOMIC DNA]</scope>
    <source>
        <strain evidence="4 5">NCIMB 14900</strain>
    </source>
</reference>
<dbReference type="SMART" id="SM00900">
    <property type="entry name" value="FMN_bind"/>
    <property type="match status" value="1"/>
</dbReference>
<protein>
    <submittedName>
        <fullName evidence="4">FMN-binding protein</fullName>
    </submittedName>
</protein>
<evidence type="ECO:0000313" key="5">
    <source>
        <dbReference type="Proteomes" id="UP001330812"/>
    </source>
</evidence>
<dbReference type="InterPro" id="IPR007329">
    <property type="entry name" value="FMN-bd"/>
</dbReference>
<feature type="region of interest" description="Disordered" evidence="1">
    <location>
        <begin position="31"/>
        <end position="52"/>
    </location>
</feature>
<keyword evidence="5" id="KW-1185">Reference proteome</keyword>
<proteinExistence type="predicted"/>
<evidence type="ECO:0000313" key="4">
    <source>
        <dbReference type="EMBL" id="WSE30214.1"/>
    </source>
</evidence>
<feature type="domain" description="FMN-binding" evidence="3">
    <location>
        <begin position="61"/>
        <end position="134"/>
    </location>
</feature>
<evidence type="ECO:0000259" key="3">
    <source>
        <dbReference type="SMART" id="SM00900"/>
    </source>
</evidence>
<evidence type="ECO:0000256" key="2">
    <source>
        <dbReference type="SAM" id="SignalP"/>
    </source>
</evidence>
<organism evidence="4 5">
    <name type="scientific">Amycolatopsis rhabdoformis</name>
    <dbReference type="NCBI Taxonomy" id="1448059"/>
    <lineage>
        <taxon>Bacteria</taxon>
        <taxon>Bacillati</taxon>
        <taxon>Actinomycetota</taxon>
        <taxon>Actinomycetes</taxon>
        <taxon>Pseudonocardiales</taxon>
        <taxon>Pseudonocardiaceae</taxon>
        <taxon>Amycolatopsis</taxon>
    </lineage>
</organism>
<feature type="chain" id="PRO_5046960322" evidence="2">
    <location>
        <begin position="21"/>
        <end position="136"/>
    </location>
</feature>
<sequence length="136" mass="13837">MKRTIFVVAMSIAGFIAVWRFDPTPATSTAVAAPQVSTAPSTSAGSGGATAVTTQGTAEQTDFGTVQVQVTFSGSRITDVSLAQQPDSGRGIAAIPVLREEALQAQSADIDTVSGATQTSESYIKSLQAALDARGS</sequence>
<gene>
    <name evidence="4" type="ORF">VSH64_46760</name>
</gene>
<accession>A0ABZ1I9H1</accession>